<evidence type="ECO:0000313" key="4">
    <source>
        <dbReference type="EMBL" id="RNL80506.1"/>
    </source>
</evidence>
<dbReference type="InterPro" id="IPR005693">
    <property type="entry name" value="Mce"/>
</dbReference>
<dbReference type="InterPro" id="IPR052336">
    <property type="entry name" value="MlaD_Phospholipid_Transporter"/>
</dbReference>
<evidence type="ECO:0000313" key="5">
    <source>
        <dbReference type="Proteomes" id="UP000277094"/>
    </source>
</evidence>
<feature type="compositionally biased region" description="Pro residues" evidence="1">
    <location>
        <begin position="355"/>
        <end position="365"/>
    </location>
</feature>
<dbReference type="Pfam" id="PF11887">
    <property type="entry name" value="Mce4_CUP1"/>
    <property type="match status" value="1"/>
</dbReference>
<feature type="domain" description="Mammalian cell entry C-terminal" evidence="3">
    <location>
        <begin position="112"/>
        <end position="284"/>
    </location>
</feature>
<gene>
    <name evidence="4" type="ORF">EFL95_14810</name>
</gene>
<dbReference type="AlphaFoldDB" id="A0A3N0DYD7"/>
<dbReference type="OrthoDB" id="9774928at2"/>
<dbReference type="InterPro" id="IPR003399">
    <property type="entry name" value="Mce/MlaD"/>
</dbReference>
<evidence type="ECO:0000256" key="1">
    <source>
        <dbReference type="SAM" id="MobiDB-lite"/>
    </source>
</evidence>
<sequence length="384" mass="39482">MVAGSGCGLLKNGAYDLPLPGGPDAGSNPRTITVKFDSVDGLVPKSMVKVGNIAVGEVESIDVDQSTWTAVVTCKIRNDVDLPANAVAQVRRSSLLGEWFVELSPPAGKADAAQLADGATIGLTRTTQSAPVEEVLGALSLLLTNGGVPQLNTIVKELNAAFDGRGPQFRSLLTQLDGFVGQLDDNKGDIVRAIDALAKLSQTLDSNKTQIAKALDELPAGVKVLADQRQQLVTMLSSLDRLSTVATRVVNESSANTVADLRALVPTLSKLAEAGTDIPNALQIMLTFPFTAGTQGAIHGDYVNLDARVDLDGTTLLNVLLRTVGGQGLGAPLASDPSSIIGGKTASGSTDRTPTTPPATSPTPAPGKNGLANLLGLLGLGAKK</sequence>
<comment type="caution">
    <text evidence="4">The sequence shown here is derived from an EMBL/GenBank/DDBJ whole genome shotgun (WGS) entry which is preliminary data.</text>
</comment>
<dbReference type="Pfam" id="PF02470">
    <property type="entry name" value="MlaD"/>
    <property type="match status" value="1"/>
</dbReference>
<dbReference type="EMBL" id="RJSG01000002">
    <property type="protein sequence ID" value="RNL80506.1"/>
    <property type="molecule type" value="Genomic_DNA"/>
</dbReference>
<dbReference type="Proteomes" id="UP000277094">
    <property type="component" value="Unassembled WGS sequence"/>
</dbReference>
<keyword evidence="5" id="KW-1185">Reference proteome</keyword>
<evidence type="ECO:0000259" key="3">
    <source>
        <dbReference type="Pfam" id="PF11887"/>
    </source>
</evidence>
<proteinExistence type="predicted"/>
<dbReference type="PANTHER" id="PTHR33371:SF15">
    <property type="entry name" value="LIPOPROTEIN LPRN"/>
    <property type="match status" value="1"/>
</dbReference>
<organism evidence="4 5">
    <name type="scientific">Nocardioides marmorisolisilvae</name>
    <dbReference type="NCBI Taxonomy" id="1542737"/>
    <lineage>
        <taxon>Bacteria</taxon>
        <taxon>Bacillati</taxon>
        <taxon>Actinomycetota</taxon>
        <taxon>Actinomycetes</taxon>
        <taxon>Propionibacteriales</taxon>
        <taxon>Nocardioidaceae</taxon>
        <taxon>Nocardioides</taxon>
    </lineage>
</organism>
<evidence type="ECO:0000259" key="2">
    <source>
        <dbReference type="Pfam" id="PF02470"/>
    </source>
</evidence>
<name>A0A3N0DYD7_9ACTN</name>
<feature type="region of interest" description="Disordered" evidence="1">
    <location>
        <begin position="335"/>
        <end position="370"/>
    </location>
</feature>
<dbReference type="PANTHER" id="PTHR33371">
    <property type="entry name" value="INTERMEMBRANE PHOSPHOLIPID TRANSPORT SYSTEM BINDING PROTEIN MLAD-RELATED"/>
    <property type="match status" value="1"/>
</dbReference>
<dbReference type="NCBIfam" id="TIGR00996">
    <property type="entry name" value="Mtu_fam_mce"/>
    <property type="match status" value="1"/>
</dbReference>
<feature type="domain" description="Mce/MlaD" evidence="2">
    <location>
        <begin position="29"/>
        <end position="106"/>
    </location>
</feature>
<dbReference type="GO" id="GO:0005576">
    <property type="term" value="C:extracellular region"/>
    <property type="evidence" value="ECO:0007669"/>
    <property type="project" value="TreeGrafter"/>
</dbReference>
<accession>A0A3N0DYD7</accession>
<protein>
    <submittedName>
        <fullName evidence="4">MCE family protein</fullName>
    </submittedName>
</protein>
<dbReference type="InterPro" id="IPR024516">
    <property type="entry name" value="Mce_C"/>
</dbReference>
<reference evidence="4 5" key="1">
    <citation type="submission" date="2018-11" db="EMBL/GenBank/DDBJ databases">
        <authorList>
            <person name="Li F."/>
        </authorList>
    </citation>
    <scope>NUCLEOTIDE SEQUENCE [LARGE SCALE GENOMIC DNA]</scope>
    <source>
        <strain evidence="4 5">KIS18-7</strain>
    </source>
</reference>